<reference evidence="3 4" key="1">
    <citation type="journal article" date="2007" name="Int. J. Syst. Evol. Microbiol.">
        <title>Description of Pelomonas aquatica sp. nov. and Pelomonas puraquae sp. nov., isolated from industrial and haemodialysis water.</title>
        <authorList>
            <person name="Gomila M."/>
            <person name="Bowien B."/>
            <person name="Falsen E."/>
            <person name="Moore E.R."/>
            <person name="Lalucat J."/>
        </authorList>
    </citation>
    <scope>NUCLEOTIDE SEQUENCE [LARGE SCALE GENOMIC DNA]</scope>
    <source>
        <strain evidence="3 4">CCUG 52769</strain>
    </source>
</reference>
<sequence length="275" mass="29594">MAMWTSRWDEFMLAGPAIARCRRRPAAVIGQAPAHRPGVMPWREVLQPRAVLADARRIARWPDSWRRFFEEIAMKFPVRRTDRQPDDDWRQQLRPYGQPVTEDVTAVPAPVPAAPPARRSRLGTWLLALGLGAAITAVAIANLQDPRSLGTQLDDAIRQARGVGNEVQETVVQSQAAATEASRDALQGVSTALDDSAISLKVKTALAADPALSAARIDVTTTGGIVRLEGPAPDAVSKERATVLASAPRGVKGVDNRLALPQPGKVVAVVEPAPR</sequence>
<evidence type="ECO:0000313" key="4">
    <source>
        <dbReference type="Proteomes" id="UP000197446"/>
    </source>
</evidence>
<keyword evidence="1" id="KW-0812">Transmembrane</keyword>
<dbReference type="InterPro" id="IPR051686">
    <property type="entry name" value="Lipoprotein_DolP"/>
</dbReference>
<keyword evidence="1" id="KW-0472">Membrane</keyword>
<gene>
    <name evidence="3" type="ORF">CDO81_10190</name>
</gene>
<name>A0A254NB41_9BURK</name>
<dbReference type="PANTHER" id="PTHR34606">
    <property type="entry name" value="BON DOMAIN-CONTAINING PROTEIN"/>
    <property type="match status" value="1"/>
</dbReference>
<proteinExistence type="predicted"/>
<dbReference type="Gene3D" id="3.30.1340.30">
    <property type="match status" value="1"/>
</dbReference>
<keyword evidence="4" id="KW-1185">Reference proteome</keyword>
<dbReference type="Proteomes" id="UP000197446">
    <property type="component" value="Unassembled WGS sequence"/>
</dbReference>
<evidence type="ECO:0000256" key="1">
    <source>
        <dbReference type="SAM" id="Phobius"/>
    </source>
</evidence>
<accession>A0A254NB41</accession>
<feature type="domain" description="BON" evidence="2">
    <location>
        <begin position="194"/>
        <end position="262"/>
    </location>
</feature>
<evidence type="ECO:0000259" key="2">
    <source>
        <dbReference type="PROSITE" id="PS50914"/>
    </source>
</evidence>
<dbReference type="PROSITE" id="PS50914">
    <property type="entry name" value="BON"/>
    <property type="match status" value="1"/>
</dbReference>
<comment type="caution">
    <text evidence="3">The sequence shown here is derived from an EMBL/GenBank/DDBJ whole genome shotgun (WGS) entry which is preliminary data.</text>
</comment>
<keyword evidence="1" id="KW-1133">Transmembrane helix</keyword>
<protein>
    <recommendedName>
        <fullName evidence="2">BON domain-containing protein</fullName>
    </recommendedName>
</protein>
<feature type="transmembrane region" description="Helical" evidence="1">
    <location>
        <begin position="122"/>
        <end position="143"/>
    </location>
</feature>
<dbReference type="InterPro" id="IPR007055">
    <property type="entry name" value="BON_dom"/>
</dbReference>
<dbReference type="AlphaFoldDB" id="A0A254NB41"/>
<evidence type="ECO:0000313" key="3">
    <source>
        <dbReference type="EMBL" id="OWR04082.1"/>
    </source>
</evidence>
<dbReference type="EMBL" id="NISI01000003">
    <property type="protein sequence ID" value="OWR04082.1"/>
    <property type="molecule type" value="Genomic_DNA"/>
</dbReference>
<dbReference type="Pfam" id="PF04972">
    <property type="entry name" value="BON"/>
    <property type="match status" value="1"/>
</dbReference>
<organism evidence="3 4">
    <name type="scientific">Roseateles puraquae</name>
    <dbReference type="NCBI Taxonomy" id="431059"/>
    <lineage>
        <taxon>Bacteria</taxon>
        <taxon>Pseudomonadati</taxon>
        <taxon>Pseudomonadota</taxon>
        <taxon>Betaproteobacteria</taxon>
        <taxon>Burkholderiales</taxon>
        <taxon>Sphaerotilaceae</taxon>
        <taxon>Roseateles</taxon>
    </lineage>
</organism>
<dbReference type="PANTHER" id="PTHR34606:SF15">
    <property type="entry name" value="BON DOMAIN-CONTAINING PROTEIN"/>
    <property type="match status" value="1"/>
</dbReference>